<keyword evidence="2" id="KW-1185">Reference proteome</keyword>
<dbReference type="Proteomes" id="UP000198706">
    <property type="component" value="Unassembled WGS sequence"/>
</dbReference>
<dbReference type="STRING" id="137658.SAMN05216186_11375"/>
<reference evidence="1 2" key="1">
    <citation type="submission" date="2016-10" db="EMBL/GenBank/DDBJ databases">
        <authorList>
            <person name="de Groot N.N."/>
        </authorList>
    </citation>
    <scope>NUCLEOTIDE SEQUENCE [LARGE SCALE GENOMIC DNA]</scope>
    <source>
        <strain evidence="1 2">JCM 21544</strain>
    </source>
</reference>
<evidence type="ECO:0000313" key="2">
    <source>
        <dbReference type="Proteomes" id="UP000198706"/>
    </source>
</evidence>
<dbReference type="RefSeq" id="WP_084335922.1">
    <property type="nucleotide sequence ID" value="NZ_FNFD01000013.1"/>
</dbReference>
<name>A0A1G9GM38_9PSED</name>
<proteinExistence type="predicted"/>
<evidence type="ECO:0000313" key="1">
    <source>
        <dbReference type="EMBL" id="SDL01706.1"/>
    </source>
</evidence>
<sequence>MADVIPFPPRPPAIDIPDCPFQADAEMRLRVAQQAIQAVLRQEGRVLASPWIDVGLGAVRLLDEVQMLYRRSLQSRH</sequence>
<gene>
    <name evidence="1" type="ORF">SAMN05216186_11375</name>
</gene>
<organism evidence="1 2">
    <name type="scientific">Pseudomonas indica</name>
    <dbReference type="NCBI Taxonomy" id="137658"/>
    <lineage>
        <taxon>Bacteria</taxon>
        <taxon>Pseudomonadati</taxon>
        <taxon>Pseudomonadota</taxon>
        <taxon>Gammaproteobacteria</taxon>
        <taxon>Pseudomonadales</taxon>
        <taxon>Pseudomonadaceae</taxon>
        <taxon>Pseudomonas</taxon>
    </lineage>
</organism>
<accession>A0A1G9GM38</accession>
<protein>
    <submittedName>
        <fullName evidence="1">Uncharacterized protein</fullName>
    </submittedName>
</protein>
<dbReference type="EMBL" id="FNFD01000013">
    <property type="protein sequence ID" value="SDL01706.1"/>
    <property type="molecule type" value="Genomic_DNA"/>
</dbReference>
<dbReference type="AlphaFoldDB" id="A0A1G9GM38"/>